<reference evidence="1 2" key="1">
    <citation type="journal article" date="2018" name="Sci. Rep.">
        <title>Genomic signatures of local adaptation to the degree of environmental predictability in rotifers.</title>
        <authorList>
            <person name="Franch-Gras L."/>
            <person name="Hahn C."/>
            <person name="Garcia-Roger E.M."/>
            <person name="Carmona M.J."/>
            <person name="Serra M."/>
            <person name="Gomez A."/>
        </authorList>
    </citation>
    <scope>NUCLEOTIDE SEQUENCE [LARGE SCALE GENOMIC DNA]</scope>
    <source>
        <strain evidence="1">HYR1</strain>
    </source>
</reference>
<sequence>MRDNAVLYVKKNCIATVYGNVPGSVVFLYVLRSVVPQSLTLVSVNSMFNLCFKELRCFLKTYRRTPHTTTQVAPSKLFFLHARTSGIPEIEELDFDKIEKLHNLARANDRKAIEKMKQEYDERMRVREPKIEVGVRVLVKTKQKKKSDPTQEYINF</sequence>
<evidence type="ECO:0000313" key="1">
    <source>
        <dbReference type="EMBL" id="RNA02079.1"/>
    </source>
</evidence>
<gene>
    <name evidence="1" type="ORF">BpHYR1_038633</name>
</gene>
<keyword evidence="2" id="KW-1185">Reference proteome</keyword>
<proteinExistence type="predicted"/>
<dbReference type="AlphaFoldDB" id="A0A3M7PT18"/>
<accession>A0A3M7PT18</accession>
<name>A0A3M7PT18_BRAPC</name>
<protein>
    <submittedName>
        <fullName evidence="1">Uncharacterized protein</fullName>
    </submittedName>
</protein>
<dbReference type="EMBL" id="REGN01009055">
    <property type="protein sequence ID" value="RNA02079.1"/>
    <property type="molecule type" value="Genomic_DNA"/>
</dbReference>
<evidence type="ECO:0000313" key="2">
    <source>
        <dbReference type="Proteomes" id="UP000276133"/>
    </source>
</evidence>
<dbReference type="Proteomes" id="UP000276133">
    <property type="component" value="Unassembled WGS sequence"/>
</dbReference>
<comment type="caution">
    <text evidence="1">The sequence shown here is derived from an EMBL/GenBank/DDBJ whole genome shotgun (WGS) entry which is preliminary data.</text>
</comment>
<organism evidence="1 2">
    <name type="scientific">Brachionus plicatilis</name>
    <name type="common">Marine rotifer</name>
    <name type="synonym">Brachionus muelleri</name>
    <dbReference type="NCBI Taxonomy" id="10195"/>
    <lineage>
        <taxon>Eukaryota</taxon>
        <taxon>Metazoa</taxon>
        <taxon>Spiralia</taxon>
        <taxon>Gnathifera</taxon>
        <taxon>Rotifera</taxon>
        <taxon>Eurotatoria</taxon>
        <taxon>Monogononta</taxon>
        <taxon>Pseudotrocha</taxon>
        <taxon>Ploima</taxon>
        <taxon>Brachionidae</taxon>
        <taxon>Brachionus</taxon>
    </lineage>
</organism>